<dbReference type="STRING" id="266762.HQ36_07900"/>
<dbReference type="EMBL" id="JQZW01000015">
    <property type="protein sequence ID" value="KGN97260.1"/>
    <property type="molecule type" value="Genomic_DNA"/>
</dbReference>
<sequence length="66" mass="7865">MERGEKHFTANISYLQFFSYHTKYLILQNESGLYAPPFGKKFTLLFLRAGLFYYLYTQKKESLKSP</sequence>
<evidence type="ECO:0000313" key="1">
    <source>
        <dbReference type="EMBL" id="KGN97260.1"/>
    </source>
</evidence>
<name>A0A0A2G4H1_9PORP</name>
<proteinExistence type="predicted"/>
<organism evidence="1 2">
    <name type="scientific">Porphyromonas gingivicanis</name>
    <dbReference type="NCBI Taxonomy" id="266762"/>
    <lineage>
        <taxon>Bacteria</taxon>
        <taxon>Pseudomonadati</taxon>
        <taxon>Bacteroidota</taxon>
        <taxon>Bacteroidia</taxon>
        <taxon>Bacteroidales</taxon>
        <taxon>Porphyromonadaceae</taxon>
        <taxon>Porphyromonas</taxon>
    </lineage>
</organism>
<evidence type="ECO:0000313" key="2">
    <source>
        <dbReference type="Proteomes" id="UP000030134"/>
    </source>
</evidence>
<gene>
    <name evidence="1" type="ORF">HQ36_07900</name>
</gene>
<comment type="caution">
    <text evidence="1">The sequence shown here is derived from an EMBL/GenBank/DDBJ whole genome shotgun (WGS) entry which is preliminary data.</text>
</comment>
<protein>
    <submittedName>
        <fullName evidence="1">Uncharacterized protein</fullName>
    </submittedName>
</protein>
<dbReference type="Proteomes" id="UP000030134">
    <property type="component" value="Unassembled WGS sequence"/>
</dbReference>
<reference evidence="1 2" key="1">
    <citation type="submission" date="2014-08" db="EMBL/GenBank/DDBJ databases">
        <title>Porphyromonas gingivicanis strain:COT-022_OH1391 Genome sequencing.</title>
        <authorList>
            <person name="Wallis C."/>
            <person name="Deusch O."/>
            <person name="O'Flynn C."/>
            <person name="Davis I."/>
            <person name="Jospin G."/>
            <person name="Darling A.E."/>
            <person name="Coil D.A."/>
            <person name="Alexiev A."/>
            <person name="Horsfall A."/>
            <person name="Kirkwood N."/>
            <person name="Harris S."/>
            <person name="Eisen J.A."/>
        </authorList>
    </citation>
    <scope>NUCLEOTIDE SEQUENCE [LARGE SCALE GENOMIC DNA]</scope>
    <source>
        <strain evidence="2">COT-022 OH1391</strain>
    </source>
</reference>
<accession>A0A0A2G4H1</accession>
<keyword evidence="2" id="KW-1185">Reference proteome</keyword>
<dbReference type="AlphaFoldDB" id="A0A0A2G4H1"/>